<feature type="transmembrane region" description="Helical" evidence="1">
    <location>
        <begin position="184"/>
        <end position="205"/>
    </location>
</feature>
<accession>A0A812E7E5</accession>
<feature type="transmembrane region" description="Helical" evidence="1">
    <location>
        <begin position="21"/>
        <end position="39"/>
    </location>
</feature>
<organism evidence="2 3">
    <name type="scientific">Acanthosepion pharaonis</name>
    <name type="common">Pharaoh cuttlefish</name>
    <name type="synonym">Sepia pharaonis</name>
    <dbReference type="NCBI Taxonomy" id="158019"/>
    <lineage>
        <taxon>Eukaryota</taxon>
        <taxon>Metazoa</taxon>
        <taxon>Spiralia</taxon>
        <taxon>Lophotrochozoa</taxon>
        <taxon>Mollusca</taxon>
        <taxon>Cephalopoda</taxon>
        <taxon>Coleoidea</taxon>
        <taxon>Decapodiformes</taxon>
        <taxon>Sepiida</taxon>
        <taxon>Sepiina</taxon>
        <taxon>Sepiidae</taxon>
        <taxon>Acanthosepion</taxon>
    </lineage>
</organism>
<gene>
    <name evidence="2" type="ORF">SPHA_69860</name>
</gene>
<keyword evidence="1" id="KW-1133">Transmembrane helix</keyword>
<feature type="transmembrane region" description="Helical" evidence="1">
    <location>
        <begin position="154"/>
        <end position="178"/>
    </location>
</feature>
<name>A0A812E7E5_ACAPH</name>
<dbReference type="Proteomes" id="UP000597762">
    <property type="component" value="Unassembled WGS sequence"/>
</dbReference>
<dbReference type="AlphaFoldDB" id="A0A812E7E5"/>
<feature type="transmembrane region" description="Helical" evidence="1">
    <location>
        <begin position="226"/>
        <end position="246"/>
    </location>
</feature>
<proteinExistence type="predicted"/>
<evidence type="ECO:0000313" key="3">
    <source>
        <dbReference type="Proteomes" id="UP000597762"/>
    </source>
</evidence>
<evidence type="ECO:0000313" key="2">
    <source>
        <dbReference type="EMBL" id="CAE1319430.1"/>
    </source>
</evidence>
<feature type="transmembrane region" description="Helical" evidence="1">
    <location>
        <begin position="118"/>
        <end position="142"/>
    </location>
</feature>
<feature type="transmembrane region" description="Helical" evidence="1">
    <location>
        <begin position="288"/>
        <end position="308"/>
    </location>
</feature>
<comment type="caution">
    <text evidence="2">The sequence shown here is derived from an EMBL/GenBank/DDBJ whole genome shotgun (WGS) entry which is preliminary data.</text>
</comment>
<reference evidence="2" key="1">
    <citation type="submission" date="2021-01" db="EMBL/GenBank/DDBJ databases">
        <authorList>
            <person name="Li R."/>
            <person name="Bekaert M."/>
        </authorList>
    </citation>
    <scope>NUCLEOTIDE SEQUENCE</scope>
    <source>
        <strain evidence="2">Farmed</strain>
    </source>
</reference>
<keyword evidence="3" id="KW-1185">Reference proteome</keyword>
<sequence>MPTVNADCCLPDSFSSSPIDSILSLFFFLVQFYFPKYFLSSLATFSLKLFLDDLPTVMFFWSTHLPNMATPHPRQMLSDYSFHIFYYIFFYISIKQMLPSFFYSGRQLNSYNLLMNPILLYFSSFFFNFTFRSIFFLLWLLFSLKLFLDDLPTVITFFVFLFINFKIPISTFFFIFFFLSLFSFLSLIFFSCILLSFEVFLSFVLTPPHLFNFSFSKIFPSDISSYFHLFLLLVISFKILSIYLSIFYLSWSLHICMSLLVTSYLSIYLSISLLFFHIFSQGSFLGRGGFFFFFLQHYFLSNVSFWQARESAFKYLLSNKYLLGQKTIASPVLKSKQIGPRR</sequence>
<evidence type="ECO:0000256" key="1">
    <source>
        <dbReference type="SAM" id="Phobius"/>
    </source>
</evidence>
<protein>
    <submittedName>
        <fullName evidence="2">Uncharacterized protein</fullName>
    </submittedName>
</protein>
<keyword evidence="1" id="KW-0812">Transmembrane</keyword>
<feature type="transmembrane region" description="Helical" evidence="1">
    <location>
        <begin position="80"/>
        <end position="98"/>
    </location>
</feature>
<dbReference type="EMBL" id="CAHIKZ030005106">
    <property type="protein sequence ID" value="CAE1319430.1"/>
    <property type="molecule type" value="Genomic_DNA"/>
</dbReference>
<feature type="transmembrane region" description="Helical" evidence="1">
    <location>
        <begin position="252"/>
        <end position="276"/>
    </location>
</feature>
<keyword evidence="1" id="KW-0472">Membrane</keyword>